<protein>
    <submittedName>
        <fullName evidence="4">Uncharacterized protein</fullName>
    </submittedName>
</protein>
<keyword evidence="5" id="KW-1185">Reference proteome</keyword>
<dbReference type="SUPFAM" id="SSF48452">
    <property type="entry name" value="TPR-like"/>
    <property type="match status" value="1"/>
</dbReference>
<keyword evidence="2" id="KW-0802">TPR repeat</keyword>
<dbReference type="PANTHER" id="PTHR22904:SF523">
    <property type="entry name" value="STRESS-INDUCED-PHOSPHOPROTEIN 1"/>
    <property type="match status" value="1"/>
</dbReference>
<name>A0A4S4LUI6_9AGAM</name>
<reference evidence="4 5" key="1">
    <citation type="submission" date="2019-02" db="EMBL/GenBank/DDBJ databases">
        <title>Genome sequencing of the rare red list fungi Bondarzewia mesenterica.</title>
        <authorList>
            <person name="Buettner E."/>
            <person name="Kellner H."/>
        </authorList>
    </citation>
    <scope>NUCLEOTIDE SEQUENCE [LARGE SCALE GENOMIC DNA]</scope>
    <source>
        <strain evidence="4 5">DSM 108281</strain>
    </source>
</reference>
<proteinExistence type="predicted"/>
<dbReference type="OrthoDB" id="433738at2759"/>
<dbReference type="AlphaFoldDB" id="A0A4S4LUI6"/>
<sequence>MSAPATPTSPATAQHQHPPQQQQQVLPQPDPSMQAVIEAEFQPVDIELGPPNNAFALCKAHSLEKCAECDVDFVLLNRLSKFFSSNPALRCPPPAQVVNQTLSGVINGTKEEGNTFFRTRQPEKAAGRYTQAANYATQRAPWEAQGVMREELATVLSNRSAAYFEAGDYVAALTDADAVIQLKKPWSKGHFRKAKALVGLNRIKEAREAIQAGLQFEPQNAVSRLVSFGTFLPLDEGLRDIQSHMQEMIGTLNDIDRVLQLSIKGAHQAPTAEKSPQAVTA</sequence>
<dbReference type="InterPro" id="IPR011990">
    <property type="entry name" value="TPR-like_helical_dom_sf"/>
</dbReference>
<dbReference type="EMBL" id="SGPL01000193">
    <property type="protein sequence ID" value="THH15747.1"/>
    <property type="molecule type" value="Genomic_DNA"/>
</dbReference>
<feature type="compositionally biased region" description="Low complexity" evidence="3">
    <location>
        <begin position="1"/>
        <end position="27"/>
    </location>
</feature>
<accession>A0A4S4LUI6</accession>
<evidence type="ECO:0000313" key="4">
    <source>
        <dbReference type="EMBL" id="THH15747.1"/>
    </source>
</evidence>
<keyword evidence="1" id="KW-0677">Repeat</keyword>
<evidence type="ECO:0000256" key="1">
    <source>
        <dbReference type="ARBA" id="ARBA00022737"/>
    </source>
</evidence>
<dbReference type="Proteomes" id="UP000310158">
    <property type="component" value="Unassembled WGS sequence"/>
</dbReference>
<organism evidence="4 5">
    <name type="scientific">Bondarzewia mesenterica</name>
    <dbReference type="NCBI Taxonomy" id="1095465"/>
    <lineage>
        <taxon>Eukaryota</taxon>
        <taxon>Fungi</taxon>
        <taxon>Dikarya</taxon>
        <taxon>Basidiomycota</taxon>
        <taxon>Agaricomycotina</taxon>
        <taxon>Agaricomycetes</taxon>
        <taxon>Russulales</taxon>
        <taxon>Bondarzewiaceae</taxon>
        <taxon>Bondarzewia</taxon>
    </lineage>
</organism>
<feature type="region of interest" description="Disordered" evidence="3">
    <location>
        <begin position="1"/>
        <end position="30"/>
    </location>
</feature>
<dbReference type="SMART" id="SM00028">
    <property type="entry name" value="TPR"/>
    <property type="match status" value="2"/>
</dbReference>
<evidence type="ECO:0000256" key="3">
    <source>
        <dbReference type="SAM" id="MobiDB-lite"/>
    </source>
</evidence>
<dbReference type="Gene3D" id="1.25.40.10">
    <property type="entry name" value="Tetratricopeptide repeat domain"/>
    <property type="match status" value="1"/>
</dbReference>
<evidence type="ECO:0000313" key="5">
    <source>
        <dbReference type="Proteomes" id="UP000310158"/>
    </source>
</evidence>
<dbReference type="GO" id="GO:0051879">
    <property type="term" value="F:Hsp90 protein binding"/>
    <property type="evidence" value="ECO:0007669"/>
    <property type="project" value="TreeGrafter"/>
</dbReference>
<evidence type="ECO:0000256" key="2">
    <source>
        <dbReference type="ARBA" id="ARBA00022803"/>
    </source>
</evidence>
<comment type="caution">
    <text evidence="4">The sequence shown here is derived from an EMBL/GenBank/DDBJ whole genome shotgun (WGS) entry which is preliminary data.</text>
</comment>
<dbReference type="PANTHER" id="PTHR22904">
    <property type="entry name" value="TPR REPEAT CONTAINING PROTEIN"/>
    <property type="match status" value="1"/>
</dbReference>
<gene>
    <name evidence="4" type="ORF">EW146_g4781</name>
</gene>
<dbReference type="InterPro" id="IPR019734">
    <property type="entry name" value="TPR_rpt"/>
</dbReference>